<sequence>MQMRVGHINALLESRSQHAAGPDKPLHRSPEASAS</sequence>
<reference evidence="2" key="1">
    <citation type="submission" date="2019-03" db="EMBL/GenBank/DDBJ databases">
        <title>WGS assembly of Setaria viridis.</title>
        <authorList>
            <person name="Huang P."/>
            <person name="Jenkins J."/>
            <person name="Grimwood J."/>
            <person name="Barry K."/>
            <person name="Healey A."/>
            <person name="Mamidi S."/>
            <person name="Sreedasyam A."/>
            <person name="Shu S."/>
            <person name="Feldman M."/>
            <person name="Wu J."/>
            <person name="Yu Y."/>
            <person name="Chen C."/>
            <person name="Johnson J."/>
            <person name="Rokhsar D."/>
            <person name="Baxter I."/>
            <person name="Schmutz J."/>
            <person name="Brutnell T."/>
            <person name="Kellogg E."/>
        </authorList>
    </citation>
    <scope>NUCLEOTIDE SEQUENCE [LARGE SCALE GENOMIC DNA]</scope>
</reference>
<protein>
    <submittedName>
        <fullName evidence="2">Uncharacterized protein</fullName>
    </submittedName>
</protein>
<accession>A0A4V6DDS8</accession>
<dbReference type="EMBL" id="CM016552">
    <property type="protein sequence ID" value="TKW41636.1"/>
    <property type="molecule type" value="Genomic_DNA"/>
</dbReference>
<proteinExistence type="predicted"/>
<dbReference type="Gramene" id="TKW41636">
    <property type="protein sequence ID" value="TKW41636"/>
    <property type="gene ID" value="SEVIR_1G329732v2"/>
</dbReference>
<keyword evidence="3" id="KW-1185">Reference proteome</keyword>
<feature type="compositionally biased region" description="Basic and acidic residues" evidence="1">
    <location>
        <begin position="24"/>
        <end position="35"/>
    </location>
</feature>
<dbReference type="AlphaFoldDB" id="A0A4V6DDS8"/>
<evidence type="ECO:0000313" key="2">
    <source>
        <dbReference type="EMBL" id="TKW41636.1"/>
    </source>
</evidence>
<evidence type="ECO:0000313" key="3">
    <source>
        <dbReference type="Proteomes" id="UP000298652"/>
    </source>
</evidence>
<dbReference type="Proteomes" id="UP000298652">
    <property type="component" value="Chromosome 1"/>
</dbReference>
<evidence type="ECO:0000256" key="1">
    <source>
        <dbReference type="SAM" id="MobiDB-lite"/>
    </source>
</evidence>
<organism evidence="2 3">
    <name type="scientific">Setaria viridis</name>
    <name type="common">Green bristlegrass</name>
    <name type="synonym">Setaria italica subsp. viridis</name>
    <dbReference type="NCBI Taxonomy" id="4556"/>
    <lineage>
        <taxon>Eukaryota</taxon>
        <taxon>Viridiplantae</taxon>
        <taxon>Streptophyta</taxon>
        <taxon>Embryophyta</taxon>
        <taxon>Tracheophyta</taxon>
        <taxon>Spermatophyta</taxon>
        <taxon>Magnoliopsida</taxon>
        <taxon>Liliopsida</taxon>
        <taxon>Poales</taxon>
        <taxon>Poaceae</taxon>
        <taxon>PACMAD clade</taxon>
        <taxon>Panicoideae</taxon>
        <taxon>Panicodae</taxon>
        <taxon>Paniceae</taxon>
        <taxon>Cenchrinae</taxon>
        <taxon>Setaria</taxon>
    </lineage>
</organism>
<feature type="region of interest" description="Disordered" evidence="1">
    <location>
        <begin position="1"/>
        <end position="35"/>
    </location>
</feature>
<name>A0A4V6DDS8_SETVI</name>
<gene>
    <name evidence="2" type="ORF">SEVIR_1G329732v2</name>
</gene>